<protein>
    <submittedName>
        <fullName evidence="9">SuhB protein</fullName>
        <ecNumber evidence="9">3.1.3.11</ecNumber>
        <ecNumber evidence="9">3.1.3.25</ecNumber>
    </submittedName>
</protein>
<name>A0A0A7LD17_9ARCH</name>
<keyword evidence="10" id="KW-1185">Reference proteome</keyword>
<dbReference type="GO" id="GO:0042132">
    <property type="term" value="F:fructose 1,6-bisphosphate 1-phosphatase activity"/>
    <property type="evidence" value="ECO:0007669"/>
    <property type="project" value="UniProtKB-EC"/>
</dbReference>
<gene>
    <name evidence="9" type="primary">suhB</name>
    <name evidence="9" type="ORF">Mpt1_c11880</name>
</gene>
<feature type="binding site" evidence="8">
    <location>
        <position position="97"/>
    </location>
    <ligand>
        <name>Mg(2+)</name>
        <dbReference type="ChEBI" id="CHEBI:18420"/>
        <label>1</label>
        <note>catalytic</note>
    </ligand>
</feature>
<feature type="binding site" evidence="8">
    <location>
        <position position="78"/>
    </location>
    <ligand>
        <name>Mg(2+)</name>
        <dbReference type="ChEBI" id="CHEBI:18420"/>
        <label>1</label>
        <note>catalytic</note>
    </ligand>
</feature>
<dbReference type="Pfam" id="PF00459">
    <property type="entry name" value="Inositol_P"/>
    <property type="match status" value="1"/>
</dbReference>
<dbReference type="SUPFAM" id="SSF56655">
    <property type="entry name" value="Carbohydrate phosphatase"/>
    <property type="match status" value="1"/>
</dbReference>
<accession>A0A0A7LD17</accession>
<feature type="binding site" evidence="8">
    <location>
        <position position="94"/>
    </location>
    <ligand>
        <name>Mg(2+)</name>
        <dbReference type="ChEBI" id="CHEBI:18420"/>
        <label>1</label>
        <note>catalytic</note>
    </ligand>
</feature>
<comment type="cofactor">
    <cofactor evidence="3 8">
        <name>Mg(2+)</name>
        <dbReference type="ChEBI" id="CHEBI:18420"/>
    </cofactor>
</comment>
<dbReference type="EC" id="3.1.3.25" evidence="9"/>
<dbReference type="Gene3D" id="3.40.190.80">
    <property type="match status" value="1"/>
</dbReference>
<organism evidence="9 10">
    <name type="scientific">Candidatus Methanoplasma termitum</name>
    <dbReference type="NCBI Taxonomy" id="1577791"/>
    <lineage>
        <taxon>Archaea</taxon>
        <taxon>Methanobacteriati</taxon>
        <taxon>Thermoplasmatota</taxon>
        <taxon>Thermoplasmata</taxon>
        <taxon>Methanomassiliicoccales</taxon>
        <taxon>Methanomassiliicoccaceae</taxon>
        <taxon>Candidatus Methanoplasma</taxon>
    </lineage>
</organism>
<dbReference type="GO" id="GO:0046872">
    <property type="term" value="F:metal ion binding"/>
    <property type="evidence" value="ECO:0007669"/>
    <property type="project" value="UniProtKB-KW"/>
</dbReference>
<dbReference type="STRING" id="1577791.Mpt1_c11880"/>
<comment type="catalytic activity">
    <reaction evidence="2">
        <text>beta-D-fructose 1,6-bisphosphate + H2O = beta-D-fructose 6-phosphate + phosphate</text>
        <dbReference type="Rhea" id="RHEA:11064"/>
        <dbReference type="ChEBI" id="CHEBI:15377"/>
        <dbReference type="ChEBI" id="CHEBI:32966"/>
        <dbReference type="ChEBI" id="CHEBI:43474"/>
        <dbReference type="ChEBI" id="CHEBI:57634"/>
        <dbReference type="EC" id="3.1.3.11"/>
    </reaction>
</comment>
<evidence type="ECO:0000256" key="3">
    <source>
        <dbReference type="ARBA" id="ARBA00001946"/>
    </source>
</evidence>
<comment type="similarity">
    <text evidence="7">Belongs to the inositol monophosphatase superfamily. FBPase class 4 family.</text>
</comment>
<evidence type="ECO:0000256" key="5">
    <source>
        <dbReference type="ARBA" id="ARBA00022801"/>
    </source>
</evidence>
<dbReference type="InterPro" id="IPR033942">
    <property type="entry name" value="IMPase"/>
</dbReference>
<dbReference type="PANTHER" id="PTHR20854:SF4">
    <property type="entry name" value="INOSITOL-1-MONOPHOSPHATASE-RELATED"/>
    <property type="match status" value="1"/>
</dbReference>
<dbReference type="Gene3D" id="3.30.540.10">
    <property type="entry name" value="Fructose-1,6-Bisphosphatase, subunit A, domain 1"/>
    <property type="match status" value="1"/>
</dbReference>
<dbReference type="GO" id="GO:0007165">
    <property type="term" value="P:signal transduction"/>
    <property type="evidence" value="ECO:0007669"/>
    <property type="project" value="TreeGrafter"/>
</dbReference>
<evidence type="ECO:0000256" key="6">
    <source>
        <dbReference type="ARBA" id="ARBA00022842"/>
    </source>
</evidence>
<evidence type="ECO:0000313" key="10">
    <source>
        <dbReference type="Proteomes" id="UP000030787"/>
    </source>
</evidence>
<dbReference type="GeneID" id="24818851"/>
<reference evidence="9 10" key="1">
    <citation type="journal article" date="2014" name="Appl. Environ. Microbiol.">
        <title>Comparative Genome Analysis of 'Candidatus Methanoplasma termitum' Indicates a New Mode of Energy Metabolism in the Seventh Order of Methanogens.</title>
        <authorList>
            <person name="Lang K."/>
            <person name="Schuldes J."/>
            <person name="Klingl A."/>
            <person name="Poehlein A."/>
            <person name="Daniel R."/>
            <person name="Brune A."/>
        </authorList>
    </citation>
    <scope>NUCLEOTIDE SEQUENCE [LARGE SCALE GENOMIC DNA]</scope>
    <source>
        <strain evidence="10">Mpt1</strain>
    </source>
</reference>
<dbReference type="PANTHER" id="PTHR20854">
    <property type="entry name" value="INOSITOL MONOPHOSPHATASE"/>
    <property type="match status" value="1"/>
</dbReference>
<dbReference type="PROSITE" id="PS00629">
    <property type="entry name" value="IMP_1"/>
    <property type="match status" value="1"/>
</dbReference>
<dbReference type="EC" id="3.1.3.11" evidence="9"/>
<feature type="binding site" evidence="8">
    <location>
        <position position="221"/>
    </location>
    <ligand>
        <name>Mg(2+)</name>
        <dbReference type="ChEBI" id="CHEBI:18420"/>
        <label>1</label>
        <note>catalytic</note>
    </ligand>
</feature>
<dbReference type="Proteomes" id="UP000030787">
    <property type="component" value="Chromosome"/>
</dbReference>
<dbReference type="EMBL" id="CP010070">
    <property type="protein sequence ID" value="AIZ57050.1"/>
    <property type="molecule type" value="Genomic_DNA"/>
</dbReference>
<evidence type="ECO:0000256" key="2">
    <source>
        <dbReference type="ARBA" id="ARBA00001273"/>
    </source>
</evidence>
<evidence type="ECO:0000256" key="4">
    <source>
        <dbReference type="ARBA" id="ARBA00022723"/>
    </source>
</evidence>
<evidence type="ECO:0000256" key="8">
    <source>
        <dbReference type="PIRSR" id="PIRSR600760-2"/>
    </source>
</evidence>
<dbReference type="CDD" id="cd01639">
    <property type="entry name" value="IMPase"/>
    <property type="match status" value="1"/>
</dbReference>
<dbReference type="OrthoDB" id="58111at2157"/>
<dbReference type="PRINTS" id="PR00377">
    <property type="entry name" value="IMPHPHTASES"/>
</dbReference>
<comment type="catalytic activity">
    <reaction evidence="1">
        <text>a myo-inositol phosphate + H2O = myo-inositol + phosphate</text>
        <dbReference type="Rhea" id="RHEA:24056"/>
        <dbReference type="ChEBI" id="CHEBI:15377"/>
        <dbReference type="ChEBI" id="CHEBI:17268"/>
        <dbReference type="ChEBI" id="CHEBI:43474"/>
        <dbReference type="ChEBI" id="CHEBI:84139"/>
        <dbReference type="EC" id="3.1.3.25"/>
    </reaction>
</comment>
<dbReference type="KEGG" id="mear:Mpt1_c11880"/>
<keyword evidence="4 8" id="KW-0479">Metal-binding</keyword>
<dbReference type="AlphaFoldDB" id="A0A0A7LD17"/>
<evidence type="ECO:0000313" key="9">
    <source>
        <dbReference type="EMBL" id="AIZ57050.1"/>
    </source>
</evidence>
<keyword evidence="6 8" id="KW-0460">Magnesium</keyword>
<evidence type="ECO:0000256" key="1">
    <source>
        <dbReference type="ARBA" id="ARBA00001033"/>
    </source>
</evidence>
<dbReference type="RefSeq" id="WP_052399315.1">
    <property type="nucleotide sequence ID" value="NZ_CP010070.1"/>
</dbReference>
<sequence>MTPHTEVLKKSAPDLSKFVCEAVDIVSQAGSLILEIRLFNIESKGTKENYVTTSDIYIQNFLEEKLLALLPGSGFVGEEAALKDVVSEYCWIVDPIDGTANYARGIPLSVVSVALIKDDVPIVGIVFNPYLGQMFVAEKGKGAYLNGEAIRVSNKDFGTAMFSTAWSAYNKDWADRSFNISKKVHSECDDIRRLGTAAYELSLLASGSIDIYFEIGLYPWDYIAAYVLVTEAGGVIDSIDGGIDHKHQSSVLAANDRKNFDRLKQIILEELGDFRIPLN</sequence>
<dbReference type="HOGENOM" id="CLU_044118_0_2_2"/>
<keyword evidence="5 9" id="KW-0378">Hydrolase</keyword>
<dbReference type="InterPro" id="IPR020583">
    <property type="entry name" value="Inositol_monoP_metal-BS"/>
</dbReference>
<feature type="binding site" evidence="8">
    <location>
        <position position="96"/>
    </location>
    <ligand>
        <name>Mg(2+)</name>
        <dbReference type="ChEBI" id="CHEBI:18420"/>
        <label>1</label>
        <note>catalytic</note>
    </ligand>
</feature>
<proteinExistence type="inferred from homology"/>
<dbReference type="GO" id="GO:0006020">
    <property type="term" value="P:inositol metabolic process"/>
    <property type="evidence" value="ECO:0007669"/>
    <property type="project" value="TreeGrafter"/>
</dbReference>
<dbReference type="InterPro" id="IPR000760">
    <property type="entry name" value="Inositol_monophosphatase-like"/>
</dbReference>
<dbReference type="GO" id="GO:0008934">
    <property type="term" value="F:inositol monophosphate 1-phosphatase activity"/>
    <property type="evidence" value="ECO:0007669"/>
    <property type="project" value="InterPro"/>
</dbReference>
<evidence type="ECO:0000256" key="7">
    <source>
        <dbReference type="ARBA" id="ARBA00038103"/>
    </source>
</evidence>